<sequence length="517" mass="53065">MTAPATRGVTAALDALVAAGTAAGLDAGAVRDEGERLAAAVAESAPGAAPAWLAATDRDADDLTAFFTAAGSARRWRHAPTDLLGALVAGGSPHAVAYAEALAQLVSSACDLGSPALEVVAAASVTAAVQRAAVGAPAGSTSPASGAAPGGPVPSSPSAPVGASPAGPGRSAAPDGAPAPTATAPAVPTAPAPPAAPARPEKTYDELLAELDALVGLDRVKREIRQQAQLLRVERLRADAGLTTPSLTRHLVFVGNPGTGKTTVARLVAGLYRALGLLAQGHLVEVDRSELVAGYLGQTAAKTTEVVQRAIGGVLFIDEAYALADDQYGTEAVNTLVKDMEDHRDELVVIVAGYPLPMARFLATNPGLESRFATTVTFDDYTDAQLREIFALAARRADFEPSPACLDLLEEIVAAQPRHEGFGNGRYARNLLDRAVLRHAWRLRDVAEPTVEQLRTLLPEDLATDVEDVAPDLPVPDADDAAPDAPPVGEVAPPSPGTADPDLPTPRTDSEPTEEPA</sequence>
<dbReference type="Pfam" id="PF00004">
    <property type="entry name" value="AAA"/>
    <property type="match status" value="1"/>
</dbReference>
<accession>A0ABU0GLK1</accession>
<evidence type="ECO:0000256" key="3">
    <source>
        <dbReference type="ARBA" id="ARBA00022840"/>
    </source>
</evidence>
<dbReference type="PANTHER" id="PTHR43392">
    <property type="entry name" value="AAA-TYPE ATPASE FAMILY PROTEIN / ANKYRIN REPEAT FAMILY PROTEIN"/>
    <property type="match status" value="1"/>
</dbReference>
<keyword evidence="6" id="KW-0808">Transferase</keyword>
<feature type="compositionally biased region" description="Pro residues" evidence="4">
    <location>
        <begin position="188"/>
        <end position="197"/>
    </location>
</feature>
<dbReference type="SMART" id="SM00382">
    <property type="entry name" value="AAA"/>
    <property type="match status" value="1"/>
</dbReference>
<proteinExistence type="inferred from homology"/>
<evidence type="ECO:0000256" key="2">
    <source>
        <dbReference type="ARBA" id="ARBA00022741"/>
    </source>
</evidence>
<comment type="caution">
    <text evidence="6">The sequence shown here is derived from an EMBL/GenBank/DDBJ whole genome shotgun (WGS) entry which is preliminary data.</text>
</comment>
<dbReference type="InterPro" id="IPR003593">
    <property type="entry name" value="AAA+_ATPase"/>
</dbReference>
<reference evidence="6 7" key="1">
    <citation type="submission" date="2023-07" db="EMBL/GenBank/DDBJ databases">
        <title>Sequencing the genomes of 1000 actinobacteria strains.</title>
        <authorList>
            <person name="Klenk H.-P."/>
        </authorList>
    </citation>
    <scope>NUCLEOTIDE SEQUENCE [LARGE SCALE GENOMIC DNA]</scope>
    <source>
        <strain evidence="6 7">DSM 14785</strain>
    </source>
</reference>
<dbReference type="Gene3D" id="3.40.50.300">
    <property type="entry name" value="P-loop containing nucleotide triphosphate hydrolases"/>
    <property type="match status" value="1"/>
</dbReference>
<dbReference type="SUPFAM" id="SSF52540">
    <property type="entry name" value="P-loop containing nucleoside triphosphate hydrolases"/>
    <property type="match status" value="1"/>
</dbReference>
<dbReference type="EMBL" id="JAUSVM010000001">
    <property type="protein sequence ID" value="MDQ0425814.1"/>
    <property type="molecule type" value="Genomic_DNA"/>
</dbReference>
<dbReference type="InterPro" id="IPR041627">
    <property type="entry name" value="AAA_lid_6"/>
</dbReference>
<dbReference type="InterPro" id="IPR050773">
    <property type="entry name" value="CbxX/CfxQ_RuBisCO_ESX"/>
</dbReference>
<dbReference type="GO" id="GO:0016301">
    <property type="term" value="F:kinase activity"/>
    <property type="evidence" value="ECO:0007669"/>
    <property type="project" value="UniProtKB-KW"/>
</dbReference>
<feature type="compositionally biased region" description="Low complexity" evidence="4">
    <location>
        <begin position="136"/>
        <end position="147"/>
    </location>
</feature>
<keyword evidence="2" id="KW-0547">Nucleotide-binding</keyword>
<evidence type="ECO:0000313" key="7">
    <source>
        <dbReference type="Proteomes" id="UP001240250"/>
    </source>
</evidence>
<dbReference type="Gene3D" id="1.10.8.60">
    <property type="match status" value="1"/>
</dbReference>
<protein>
    <submittedName>
        <fullName evidence="6">Adenylate kinase family enzyme</fullName>
    </submittedName>
</protein>
<dbReference type="InterPro" id="IPR000641">
    <property type="entry name" value="CbxX/CfxQ"/>
</dbReference>
<feature type="domain" description="AAA+ ATPase" evidence="5">
    <location>
        <begin position="247"/>
        <end position="382"/>
    </location>
</feature>
<dbReference type="Pfam" id="PF17866">
    <property type="entry name" value="AAA_lid_6"/>
    <property type="match status" value="1"/>
</dbReference>
<dbReference type="InterPro" id="IPR003959">
    <property type="entry name" value="ATPase_AAA_core"/>
</dbReference>
<feature type="region of interest" description="Disordered" evidence="4">
    <location>
        <begin position="136"/>
        <end position="200"/>
    </location>
</feature>
<dbReference type="CDD" id="cd00009">
    <property type="entry name" value="AAA"/>
    <property type="match status" value="1"/>
</dbReference>
<dbReference type="PRINTS" id="PR00819">
    <property type="entry name" value="CBXCFQXSUPER"/>
</dbReference>
<feature type="region of interest" description="Disordered" evidence="4">
    <location>
        <begin position="467"/>
        <end position="517"/>
    </location>
</feature>
<dbReference type="InterPro" id="IPR027417">
    <property type="entry name" value="P-loop_NTPase"/>
</dbReference>
<evidence type="ECO:0000256" key="1">
    <source>
        <dbReference type="ARBA" id="ARBA00010378"/>
    </source>
</evidence>
<evidence type="ECO:0000259" key="5">
    <source>
        <dbReference type="SMART" id="SM00382"/>
    </source>
</evidence>
<keyword evidence="7" id="KW-1185">Reference proteome</keyword>
<dbReference type="Proteomes" id="UP001240250">
    <property type="component" value="Unassembled WGS sequence"/>
</dbReference>
<dbReference type="RefSeq" id="WP_307416579.1">
    <property type="nucleotide sequence ID" value="NZ_JAUSVM010000001.1"/>
</dbReference>
<evidence type="ECO:0000313" key="6">
    <source>
        <dbReference type="EMBL" id="MDQ0425814.1"/>
    </source>
</evidence>
<evidence type="ECO:0000256" key="4">
    <source>
        <dbReference type="SAM" id="MobiDB-lite"/>
    </source>
</evidence>
<dbReference type="PANTHER" id="PTHR43392:SF2">
    <property type="entry name" value="AAA-TYPE ATPASE FAMILY PROTEIN _ ANKYRIN REPEAT FAMILY PROTEIN"/>
    <property type="match status" value="1"/>
</dbReference>
<comment type="similarity">
    <text evidence="1">Belongs to the CbxX/CfxQ family.</text>
</comment>
<organism evidence="6 7">
    <name type="scientific">Cellulomonas iranensis</name>
    <dbReference type="NCBI Taxonomy" id="76862"/>
    <lineage>
        <taxon>Bacteria</taxon>
        <taxon>Bacillati</taxon>
        <taxon>Actinomycetota</taxon>
        <taxon>Actinomycetes</taxon>
        <taxon>Micrococcales</taxon>
        <taxon>Cellulomonadaceae</taxon>
        <taxon>Cellulomonas</taxon>
    </lineage>
</organism>
<feature type="compositionally biased region" description="Low complexity" evidence="4">
    <location>
        <begin position="158"/>
        <end position="187"/>
    </location>
</feature>
<keyword evidence="6" id="KW-0418">Kinase</keyword>
<keyword evidence="3" id="KW-0067">ATP-binding</keyword>
<name>A0ABU0GLK1_9CELL</name>
<gene>
    <name evidence="6" type="ORF">JO380_002195</name>
</gene>